<sequence>MTAMAPCDTQRQCVFELDGLTLAGQYWGDENAPLVVAVHGWLDNSESFAPIAPAMVAGGYQLLALDWTGHGYSGHRGQAASYTFLEYLYELHQVLLQLPKKPVCLMGHSMGGILAGLYLGTYPEQCDSLVVIEALGPLTQPVDQTTAQIRRGIDSRLRARSPSTDLDVDDLVQARKKLTDLPEALLRPLIVRNLQQLDGKWRWRSDPRLRLRSLIMMNDQQAQQVTESITAPTLILLGEDGFEALQQAWPLRAKWFSNSHMAMVPGGHHCHMTDVAESAQQIIKFLDAKQ</sequence>
<evidence type="ECO:0000259" key="1">
    <source>
        <dbReference type="Pfam" id="PF00561"/>
    </source>
</evidence>
<dbReference type="EMBL" id="CP051180">
    <property type="protein sequence ID" value="QIZ76745.1"/>
    <property type="molecule type" value="Genomic_DNA"/>
</dbReference>
<dbReference type="Pfam" id="PF00561">
    <property type="entry name" value="Abhydrolase_1"/>
    <property type="match status" value="1"/>
</dbReference>
<dbReference type="Proteomes" id="UP000501602">
    <property type="component" value="Chromosome"/>
</dbReference>
<proteinExistence type="predicted"/>
<gene>
    <name evidence="2" type="ORF">HER31_07585</name>
</gene>
<dbReference type="GO" id="GO:0016787">
    <property type="term" value="F:hydrolase activity"/>
    <property type="evidence" value="ECO:0007669"/>
    <property type="project" value="UniProtKB-KW"/>
</dbReference>
<evidence type="ECO:0000313" key="2">
    <source>
        <dbReference type="EMBL" id="QIZ76745.1"/>
    </source>
</evidence>
<dbReference type="PRINTS" id="PR00111">
    <property type="entry name" value="ABHYDROLASE"/>
</dbReference>
<dbReference type="KEGG" id="fes:HER31_07585"/>
<accession>A0A6H1UCE0</accession>
<dbReference type="InterPro" id="IPR029058">
    <property type="entry name" value="AB_hydrolase_fold"/>
</dbReference>
<name>A0A6H1UCE0_9GAMM</name>
<feature type="domain" description="AB hydrolase-1" evidence="1">
    <location>
        <begin position="33"/>
        <end position="273"/>
    </location>
</feature>
<dbReference type="AlphaFoldDB" id="A0A6H1UCE0"/>
<dbReference type="PANTHER" id="PTHR43798">
    <property type="entry name" value="MONOACYLGLYCEROL LIPASE"/>
    <property type="match status" value="1"/>
</dbReference>
<dbReference type="InterPro" id="IPR000073">
    <property type="entry name" value="AB_hydrolase_1"/>
</dbReference>
<keyword evidence="2" id="KW-0378">Hydrolase</keyword>
<organism evidence="2 3">
    <name type="scientific">Ferrimonas lipolytica</name>
    <dbReference type="NCBI Taxonomy" id="2724191"/>
    <lineage>
        <taxon>Bacteria</taxon>
        <taxon>Pseudomonadati</taxon>
        <taxon>Pseudomonadota</taxon>
        <taxon>Gammaproteobacteria</taxon>
        <taxon>Alteromonadales</taxon>
        <taxon>Ferrimonadaceae</taxon>
        <taxon>Ferrimonas</taxon>
    </lineage>
</organism>
<dbReference type="GO" id="GO:0016020">
    <property type="term" value="C:membrane"/>
    <property type="evidence" value="ECO:0007669"/>
    <property type="project" value="TreeGrafter"/>
</dbReference>
<dbReference type="SUPFAM" id="SSF53474">
    <property type="entry name" value="alpha/beta-Hydrolases"/>
    <property type="match status" value="1"/>
</dbReference>
<evidence type="ECO:0000313" key="3">
    <source>
        <dbReference type="Proteomes" id="UP000501602"/>
    </source>
</evidence>
<dbReference type="InterPro" id="IPR050266">
    <property type="entry name" value="AB_hydrolase_sf"/>
</dbReference>
<dbReference type="Gene3D" id="3.40.50.1820">
    <property type="entry name" value="alpha/beta hydrolase"/>
    <property type="match status" value="1"/>
</dbReference>
<dbReference type="RefSeq" id="WP_168660006.1">
    <property type="nucleotide sequence ID" value="NZ_CP051180.1"/>
</dbReference>
<keyword evidence="3" id="KW-1185">Reference proteome</keyword>
<dbReference type="PANTHER" id="PTHR43798:SF33">
    <property type="entry name" value="HYDROLASE, PUTATIVE (AFU_ORTHOLOGUE AFUA_2G14860)-RELATED"/>
    <property type="match status" value="1"/>
</dbReference>
<protein>
    <submittedName>
        <fullName evidence="2">Alpha/beta hydrolase</fullName>
    </submittedName>
</protein>
<reference evidence="2 3" key="1">
    <citation type="submission" date="2020-04" db="EMBL/GenBank/DDBJ databases">
        <title>Ferrimonas sp. S7 isolated from sea water.</title>
        <authorList>
            <person name="Bae S.S."/>
            <person name="Baek K."/>
        </authorList>
    </citation>
    <scope>NUCLEOTIDE SEQUENCE [LARGE SCALE GENOMIC DNA]</scope>
    <source>
        <strain evidence="2 3">S7</strain>
    </source>
</reference>